<protein>
    <submittedName>
        <fullName evidence="1">Uncharacterized protein</fullName>
    </submittedName>
</protein>
<evidence type="ECO:0000313" key="1">
    <source>
        <dbReference type="EMBL" id="MCI3246412.1"/>
    </source>
</evidence>
<dbReference type="RefSeq" id="WP_242713750.1">
    <property type="nucleotide sequence ID" value="NZ_JALDAX010000035.1"/>
</dbReference>
<evidence type="ECO:0000313" key="2">
    <source>
        <dbReference type="Proteomes" id="UP001165270"/>
    </source>
</evidence>
<keyword evidence="2" id="KW-1185">Reference proteome</keyword>
<gene>
    <name evidence="1" type="ORF">MQN93_42690</name>
</gene>
<proteinExistence type="predicted"/>
<organism evidence="1 2">
    <name type="scientific">Streptomyces spinosisporus</name>
    <dbReference type="NCBI Taxonomy" id="2927582"/>
    <lineage>
        <taxon>Bacteria</taxon>
        <taxon>Bacillati</taxon>
        <taxon>Actinomycetota</taxon>
        <taxon>Actinomycetes</taxon>
        <taxon>Kitasatosporales</taxon>
        <taxon>Streptomycetaceae</taxon>
        <taxon>Streptomyces</taxon>
    </lineage>
</organism>
<reference evidence="1" key="1">
    <citation type="submission" date="2022-03" db="EMBL/GenBank/DDBJ databases">
        <title>Streptomyces 7R015 and 7R016 isolated from Barleria lupulina in Thailand.</title>
        <authorList>
            <person name="Kanchanasin P."/>
            <person name="Phongsopitanun W."/>
            <person name="Tanasupawat S."/>
        </authorList>
    </citation>
    <scope>NUCLEOTIDE SEQUENCE</scope>
    <source>
        <strain evidence="1">7R016</strain>
    </source>
</reference>
<dbReference type="Proteomes" id="UP001165270">
    <property type="component" value="Unassembled WGS sequence"/>
</dbReference>
<name>A0ABS9XXU1_9ACTN</name>
<dbReference type="EMBL" id="JALDAX010000035">
    <property type="protein sequence ID" value="MCI3246412.1"/>
    <property type="molecule type" value="Genomic_DNA"/>
</dbReference>
<comment type="caution">
    <text evidence="1">The sequence shown here is derived from an EMBL/GenBank/DDBJ whole genome shotgun (WGS) entry which is preliminary data.</text>
</comment>
<sequence>MTNLEVHAPAPAPVDLEGDLASLRGDCVRMVPHWAPPERNVSLPVSPSRIHGVTVPPKSAGLLEAMSDYGD</sequence>
<accession>A0ABS9XXU1</accession>